<sequence length="130" mass="13877">MVAGLAMAAAGASARQQAGGGVRTLDVPAINMIQKGKWTARDSEDKERTMCVRDPYQVLRPANVNTPCQHVVLESTASRATVRSSCAGHGTMLTRITVDTPRQVTVDTQGVIDGQPFSEIYDAKRVGDCS</sequence>
<organism evidence="1 2">
    <name type="scientific">Sphingomonas pokkalii</name>
    <dbReference type="NCBI Taxonomy" id="2175090"/>
    <lineage>
        <taxon>Bacteria</taxon>
        <taxon>Pseudomonadati</taxon>
        <taxon>Pseudomonadota</taxon>
        <taxon>Alphaproteobacteria</taxon>
        <taxon>Sphingomonadales</taxon>
        <taxon>Sphingomonadaceae</taxon>
        <taxon>Sphingomonas</taxon>
    </lineage>
</organism>
<gene>
    <name evidence="1" type="ORF">DD559_09970</name>
</gene>
<evidence type="ECO:0008006" key="3">
    <source>
        <dbReference type="Google" id="ProtNLM"/>
    </source>
</evidence>
<proteinExistence type="predicted"/>
<accession>A0A2U0SE16</accession>
<dbReference type="EMBL" id="QENQ01000001">
    <property type="protein sequence ID" value="PVX29607.1"/>
    <property type="molecule type" value="Genomic_DNA"/>
</dbReference>
<comment type="caution">
    <text evidence="1">The sequence shown here is derived from an EMBL/GenBank/DDBJ whole genome shotgun (WGS) entry which is preliminary data.</text>
</comment>
<evidence type="ECO:0000313" key="1">
    <source>
        <dbReference type="EMBL" id="PVX29607.1"/>
    </source>
</evidence>
<dbReference type="AlphaFoldDB" id="A0A2U0SE16"/>
<name>A0A2U0SE16_9SPHN</name>
<dbReference type="Proteomes" id="UP000245890">
    <property type="component" value="Unassembled WGS sequence"/>
</dbReference>
<evidence type="ECO:0000313" key="2">
    <source>
        <dbReference type="Proteomes" id="UP000245890"/>
    </source>
</evidence>
<keyword evidence="2" id="KW-1185">Reference proteome</keyword>
<reference evidence="1 2" key="1">
    <citation type="submission" date="2018-05" db="EMBL/GenBank/DDBJ databases">
        <title>Description of Sphingomonas pokkalii sp nov, isolated from the rhizosphere of saline tolerant pokkali rice and its draft genome analysis.</title>
        <authorList>
            <person name="Menon R."/>
            <person name="Kumari S."/>
            <person name="Rameshkumar N."/>
        </authorList>
    </citation>
    <scope>NUCLEOTIDE SEQUENCE [LARGE SCALE GENOMIC DNA]</scope>
    <source>
        <strain evidence="1 2">L3B27</strain>
    </source>
</reference>
<protein>
    <recommendedName>
        <fullName evidence="3">DUF3617 domain-containing protein</fullName>
    </recommendedName>
</protein>
<dbReference type="OrthoDB" id="7595119at2"/>